<gene>
    <name evidence="7" type="ORF">FA10DRAFT_225160</name>
</gene>
<feature type="active site" evidence="3">
    <location>
        <position position="309"/>
    </location>
</feature>
<dbReference type="PROSITE" id="PS00070">
    <property type="entry name" value="ALDEHYDE_DEHYDR_CYS"/>
    <property type="match status" value="1"/>
</dbReference>
<proteinExistence type="inferred from homology"/>
<dbReference type="FunCoup" id="A0A316YYR9">
    <property type="interactions" value="48"/>
</dbReference>
<evidence type="ECO:0000313" key="7">
    <source>
        <dbReference type="EMBL" id="PWN94186.1"/>
    </source>
</evidence>
<dbReference type="STRING" id="215250.A0A316YYR9"/>
<dbReference type="FunFam" id="3.40.309.10:FF:000024">
    <property type="entry name" value="Betaine aldehyde dehydrogenase"/>
    <property type="match status" value="1"/>
</dbReference>
<dbReference type="GeneID" id="37040553"/>
<comment type="similarity">
    <text evidence="1 4">Belongs to the aldehyde dehydrogenase family.</text>
</comment>
<keyword evidence="5" id="KW-0812">Transmembrane</keyword>
<dbReference type="RefSeq" id="XP_025381384.1">
    <property type="nucleotide sequence ID" value="XM_025518637.1"/>
</dbReference>
<keyword evidence="5" id="KW-1133">Transmembrane helix</keyword>
<evidence type="ECO:0000256" key="5">
    <source>
        <dbReference type="SAM" id="Phobius"/>
    </source>
</evidence>
<protein>
    <submittedName>
        <fullName evidence="7">Aldedh-domain-containing protein</fullName>
    </submittedName>
</protein>
<dbReference type="InterPro" id="IPR016160">
    <property type="entry name" value="Ald_DH_CS_CYS"/>
</dbReference>
<dbReference type="SUPFAM" id="SSF53720">
    <property type="entry name" value="ALDH-like"/>
    <property type="match status" value="1"/>
</dbReference>
<dbReference type="PROSITE" id="PS00687">
    <property type="entry name" value="ALDEHYDE_DEHYDR_GLU"/>
    <property type="match status" value="1"/>
</dbReference>
<evidence type="ECO:0000313" key="8">
    <source>
        <dbReference type="Proteomes" id="UP000245768"/>
    </source>
</evidence>
<reference evidence="7 8" key="1">
    <citation type="journal article" date="2018" name="Mol. Biol. Evol.">
        <title>Broad Genomic Sampling Reveals a Smut Pathogenic Ancestry of the Fungal Clade Ustilaginomycotina.</title>
        <authorList>
            <person name="Kijpornyongpan T."/>
            <person name="Mondo S.J."/>
            <person name="Barry K."/>
            <person name="Sandor L."/>
            <person name="Lee J."/>
            <person name="Lipzen A."/>
            <person name="Pangilinan J."/>
            <person name="LaButti K."/>
            <person name="Hainaut M."/>
            <person name="Henrissat B."/>
            <person name="Grigoriev I.V."/>
            <person name="Spatafora J.W."/>
            <person name="Aime M.C."/>
        </authorList>
    </citation>
    <scope>NUCLEOTIDE SEQUENCE [LARGE SCALE GENOMIC DNA]</scope>
    <source>
        <strain evidence="7 8">MCA 4198</strain>
    </source>
</reference>
<dbReference type="GO" id="GO:0016620">
    <property type="term" value="F:oxidoreductase activity, acting on the aldehyde or oxo group of donors, NAD or NADP as acceptor"/>
    <property type="evidence" value="ECO:0007669"/>
    <property type="project" value="InterPro"/>
</dbReference>
<dbReference type="OrthoDB" id="310895at2759"/>
<dbReference type="InterPro" id="IPR016163">
    <property type="entry name" value="Ald_DH_C"/>
</dbReference>
<feature type="transmembrane region" description="Helical" evidence="5">
    <location>
        <begin position="15"/>
        <end position="33"/>
    </location>
</feature>
<evidence type="ECO:0000256" key="1">
    <source>
        <dbReference type="ARBA" id="ARBA00009986"/>
    </source>
</evidence>
<dbReference type="Gene3D" id="3.40.605.10">
    <property type="entry name" value="Aldehyde Dehydrogenase, Chain A, domain 1"/>
    <property type="match status" value="1"/>
</dbReference>
<feature type="domain" description="Aldehyde dehydrogenase" evidence="6">
    <location>
        <begin position="75"/>
        <end position="549"/>
    </location>
</feature>
<evidence type="ECO:0000256" key="2">
    <source>
        <dbReference type="ARBA" id="ARBA00023002"/>
    </source>
</evidence>
<dbReference type="InterPro" id="IPR016161">
    <property type="entry name" value="Ald_DH/histidinol_DH"/>
</dbReference>
<keyword evidence="2 4" id="KW-0560">Oxidoreductase</keyword>
<evidence type="ECO:0000256" key="3">
    <source>
        <dbReference type="PROSITE-ProRule" id="PRU10007"/>
    </source>
</evidence>
<keyword evidence="5" id="KW-0472">Membrane</keyword>
<dbReference type="EMBL" id="KZ819634">
    <property type="protein sequence ID" value="PWN94186.1"/>
    <property type="molecule type" value="Genomic_DNA"/>
</dbReference>
<organism evidence="7 8">
    <name type="scientific">Acaromyces ingoldii</name>
    <dbReference type="NCBI Taxonomy" id="215250"/>
    <lineage>
        <taxon>Eukaryota</taxon>
        <taxon>Fungi</taxon>
        <taxon>Dikarya</taxon>
        <taxon>Basidiomycota</taxon>
        <taxon>Ustilaginomycotina</taxon>
        <taxon>Exobasidiomycetes</taxon>
        <taxon>Exobasidiales</taxon>
        <taxon>Cryptobasidiaceae</taxon>
        <taxon>Acaromyces</taxon>
    </lineage>
</organism>
<keyword evidence="8" id="KW-1185">Reference proteome</keyword>
<dbReference type="Pfam" id="PF00171">
    <property type="entry name" value="Aldedh"/>
    <property type="match status" value="1"/>
</dbReference>
<accession>A0A316YYR9</accession>
<evidence type="ECO:0000259" key="6">
    <source>
        <dbReference type="Pfam" id="PF00171"/>
    </source>
</evidence>
<dbReference type="InParanoid" id="A0A316YYR9"/>
<sequence length="606" mass="65725">MVTAIAQQAAEAKPALATIAVVVVSALLGVWLVRFNRERPHPVSLPRPEQATAGWKPERILEPPGIRDAKRPSLIIAYDPATGGYLDELPADTPETIEEKLKRAEIAQAAWKRSSWSRRRIVLKTIKKWLVDDVETICRVACRDTGKTAVDAVLGELLTTFSKLDWLIGNLEPVLRPQTRPNNLMMVHKRCTVHHEPVGVVSALVSWNYPCHNALSPALAALASGNAIVVKGSEMVVWSTTYFIQGVRACLAACGEPEDLVQLVCSFPDVAPALTANPRVKHLTFIGSEPVARHVAKDAATALTPCCLELGGKDPMVILADADVNYFLQTWLRAAFHAAGQNCIGAERFIVASSILPRLIGLLEPRVRALRCGSFLDDTSLAADAKNPTTVDVGAMISDNRFDRLEELVQDAVNKGARCLVGGKRFQHPLHPQGHYFAPTLLVDVTPDMTIAHEELFAPVFLVMSFETTDEAVAIANSSRYGLGSSVFGNSQSECRAVADRLEAGMVNINDFAVSYLNQGLPFGGVKASGYGRFGGPEGLLSLTTTKAVTEDALFSWIRTGIPPPLHYPLNDAQKCWTFVRGLVTVVYGDMSQKLTGLQALLKAAL</sequence>
<name>A0A316YYR9_9BASI</name>
<dbReference type="PANTHER" id="PTHR11699">
    <property type="entry name" value="ALDEHYDE DEHYDROGENASE-RELATED"/>
    <property type="match status" value="1"/>
</dbReference>
<dbReference type="Proteomes" id="UP000245768">
    <property type="component" value="Unassembled WGS sequence"/>
</dbReference>
<dbReference type="InterPro" id="IPR016162">
    <property type="entry name" value="Ald_DH_N"/>
</dbReference>
<dbReference type="Gene3D" id="3.40.309.10">
    <property type="entry name" value="Aldehyde Dehydrogenase, Chain A, domain 2"/>
    <property type="match status" value="1"/>
</dbReference>
<dbReference type="InterPro" id="IPR015590">
    <property type="entry name" value="Aldehyde_DH_dom"/>
</dbReference>
<dbReference type="InterPro" id="IPR029510">
    <property type="entry name" value="Ald_DH_CS_GLU"/>
</dbReference>
<dbReference type="AlphaFoldDB" id="A0A316YYR9"/>
<evidence type="ECO:0000256" key="4">
    <source>
        <dbReference type="RuleBase" id="RU003345"/>
    </source>
</evidence>